<evidence type="ECO:0000313" key="2">
    <source>
        <dbReference type="Proteomes" id="UP001162992"/>
    </source>
</evidence>
<name>A0ACC2CLP2_DIPCM</name>
<reference evidence="2" key="1">
    <citation type="journal article" date="2024" name="Proc. Natl. Acad. Sci. U.S.A.">
        <title>Extraordinary preservation of gene collinearity over three hundred million years revealed in homosporous lycophytes.</title>
        <authorList>
            <person name="Li C."/>
            <person name="Wickell D."/>
            <person name="Kuo L.Y."/>
            <person name="Chen X."/>
            <person name="Nie B."/>
            <person name="Liao X."/>
            <person name="Peng D."/>
            <person name="Ji J."/>
            <person name="Jenkins J."/>
            <person name="Williams M."/>
            <person name="Shu S."/>
            <person name="Plott C."/>
            <person name="Barry K."/>
            <person name="Rajasekar S."/>
            <person name="Grimwood J."/>
            <person name="Han X."/>
            <person name="Sun S."/>
            <person name="Hou Z."/>
            <person name="He W."/>
            <person name="Dai G."/>
            <person name="Sun C."/>
            <person name="Schmutz J."/>
            <person name="Leebens-Mack J.H."/>
            <person name="Li F.W."/>
            <person name="Wang L."/>
        </authorList>
    </citation>
    <scope>NUCLEOTIDE SEQUENCE [LARGE SCALE GENOMIC DNA]</scope>
    <source>
        <strain evidence="2">cv. PW_Plant_1</strain>
    </source>
</reference>
<comment type="caution">
    <text evidence="1">The sequence shown here is derived from an EMBL/GenBank/DDBJ whole genome shotgun (WGS) entry which is preliminary data.</text>
</comment>
<gene>
    <name evidence="1" type="ORF">O6H91_09G016200</name>
</gene>
<sequence length="188" mass="20563">MEEAAPSSLSNKSLSDLALEGQKQLEASVNAAHQILESLHEVLNNPSLWVVPSAMPQSHLPTTGADSSSGAKNSESRAGGSEATAVLQQLPEPGWAALDDARLRYRSSTAALRAVLTAIFTNPQMREGEEPAANSEEKRDDEGDLQKLEQRASELREEVTRKNLVVKKLIEQFRELITDLSMWQSTNL</sequence>
<organism evidence="1 2">
    <name type="scientific">Diphasiastrum complanatum</name>
    <name type="common">Issler's clubmoss</name>
    <name type="synonym">Lycopodium complanatum</name>
    <dbReference type="NCBI Taxonomy" id="34168"/>
    <lineage>
        <taxon>Eukaryota</taxon>
        <taxon>Viridiplantae</taxon>
        <taxon>Streptophyta</taxon>
        <taxon>Embryophyta</taxon>
        <taxon>Tracheophyta</taxon>
        <taxon>Lycopodiopsida</taxon>
        <taxon>Lycopodiales</taxon>
        <taxon>Lycopodiaceae</taxon>
        <taxon>Lycopodioideae</taxon>
        <taxon>Diphasiastrum</taxon>
    </lineage>
</organism>
<keyword evidence="2" id="KW-1185">Reference proteome</keyword>
<dbReference type="Proteomes" id="UP001162992">
    <property type="component" value="Chromosome 9"/>
</dbReference>
<protein>
    <submittedName>
        <fullName evidence="1">Uncharacterized protein</fullName>
    </submittedName>
</protein>
<accession>A0ACC2CLP2</accession>
<evidence type="ECO:0000313" key="1">
    <source>
        <dbReference type="EMBL" id="KAJ7542887.1"/>
    </source>
</evidence>
<proteinExistence type="predicted"/>
<dbReference type="EMBL" id="CM055100">
    <property type="protein sequence ID" value="KAJ7542887.1"/>
    <property type="molecule type" value="Genomic_DNA"/>
</dbReference>